<name>A0A3B1BPE1_9ZZZZ</name>
<accession>A0A3B1BPE1</accession>
<proteinExistence type="predicted"/>
<reference evidence="2" key="1">
    <citation type="submission" date="2018-06" db="EMBL/GenBank/DDBJ databases">
        <authorList>
            <person name="Zhirakovskaya E."/>
        </authorList>
    </citation>
    <scope>NUCLEOTIDE SEQUENCE</scope>
</reference>
<dbReference type="AlphaFoldDB" id="A0A3B1BPE1"/>
<dbReference type="InterPro" id="IPR009935">
    <property type="entry name" value="DUF1467"/>
</dbReference>
<organism evidence="2">
    <name type="scientific">hydrothermal vent metagenome</name>
    <dbReference type="NCBI Taxonomy" id="652676"/>
    <lineage>
        <taxon>unclassified sequences</taxon>
        <taxon>metagenomes</taxon>
        <taxon>ecological metagenomes</taxon>
    </lineage>
</organism>
<protein>
    <recommendedName>
        <fullName evidence="3">DUF1467 domain-containing protein</fullName>
    </recommendedName>
</protein>
<evidence type="ECO:0000313" key="2">
    <source>
        <dbReference type="EMBL" id="VAX08185.1"/>
    </source>
</evidence>
<keyword evidence="1" id="KW-0472">Membrane</keyword>
<feature type="transmembrane region" description="Helical" evidence="1">
    <location>
        <begin position="7"/>
        <end position="26"/>
    </location>
</feature>
<dbReference type="EMBL" id="UOFW01000236">
    <property type="protein sequence ID" value="VAX08185.1"/>
    <property type="molecule type" value="Genomic_DNA"/>
</dbReference>
<evidence type="ECO:0008006" key="3">
    <source>
        <dbReference type="Google" id="ProtNLM"/>
    </source>
</evidence>
<gene>
    <name evidence="2" type="ORF">MNBD_ALPHA03-876</name>
</gene>
<feature type="transmembrane region" description="Helical" evidence="1">
    <location>
        <begin position="55"/>
        <end position="78"/>
    </location>
</feature>
<sequence length="84" mass="9412">MTIANHLVVFLVCWWLVFFMVLPWGVKGHHESDEEYEAGIVEPGSPVKANIGKKMLITTGITLVVWGMIWAVISFELISLNQGI</sequence>
<dbReference type="Pfam" id="PF07330">
    <property type="entry name" value="DUF1467"/>
    <property type="match status" value="1"/>
</dbReference>
<keyword evidence="1" id="KW-0812">Transmembrane</keyword>
<evidence type="ECO:0000256" key="1">
    <source>
        <dbReference type="SAM" id="Phobius"/>
    </source>
</evidence>
<keyword evidence="1" id="KW-1133">Transmembrane helix</keyword>